<name>A0A4Y9S2N6_9BURK</name>
<dbReference type="GO" id="GO:0006508">
    <property type="term" value="P:proteolysis"/>
    <property type="evidence" value="ECO:0007669"/>
    <property type="project" value="InterPro"/>
</dbReference>
<dbReference type="Pfam" id="PF00112">
    <property type="entry name" value="Peptidase_C1"/>
    <property type="match status" value="1"/>
</dbReference>
<organism evidence="3 4">
    <name type="scientific">Zemynaea arenosa</name>
    <dbReference type="NCBI Taxonomy" id="2561931"/>
    <lineage>
        <taxon>Bacteria</taxon>
        <taxon>Pseudomonadati</taxon>
        <taxon>Pseudomonadota</taxon>
        <taxon>Betaproteobacteria</taxon>
        <taxon>Burkholderiales</taxon>
        <taxon>Oxalobacteraceae</taxon>
        <taxon>Telluria group</taxon>
        <taxon>Zemynaea</taxon>
    </lineage>
</organism>
<accession>A0A4Y9S2N6</accession>
<dbReference type="RefSeq" id="WP_135208852.1">
    <property type="nucleotide sequence ID" value="NZ_SPVF01000247.1"/>
</dbReference>
<dbReference type="InterPro" id="IPR000668">
    <property type="entry name" value="Peptidase_C1A_C"/>
</dbReference>
<dbReference type="EMBL" id="SPVF01000247">
    <property type="protein sequence ID" value="TFW13768.1"/>
    <property type="molecule type" value="Genomic_DNA"/>
</dbReference>
<evidence type="ECO:0000313" key="3">
    <source>
        <dbReference type="EMBL" id="TFW13768.1"/>
    </source>
</evidence>
<dbReference type="OrthoDB" id="1491023at2"/>
<dbReference type="Proteomes" id="UP000298438">
    <property type="component" value="Unassembled WGS sequence"/>
</dbReference>
<dbReference type="CDD" id="cd02619">
    <property type="entry name" value="Peptidase_C1"/>
    <property type="match status" value="1"/>
</dbReference>
<protein>
    <recommendedName>
        <fullName evidence="2">Peptidase C1A papain C-terminal domain-containing protein</fullName>
    </recommendedName>
</protein>
<sequence>MPDTKSARHPSARKTSAVRRICNLVPSRGTDTDWQYDDALTAGLLRAPAALPASVDLRQSWWTINDQGGTGSCVGWASADGVLRYHLVKASKLDEGTLLSPRFVWMASKESDEFVRRPETFIEEAGTSLKAAMDVIRKYGCVLDQELPFSIATLMYDGPENAFFASASMRKAANYTNLRKNLNQWKSWLATTGPILVGLSVDETWDNAGATHGKLDDFVPDSVRGGHAVCVVGYTADRFIIRNSWGTTWGDEGYAYASKGYIEDAFFGESYGITI</sequence>
<feature type="domain" description="Peptidase C1A papain C-terminal" evidence="2">
    <location>
        <begin position="51"/>
        <end position="269"/>
    </location>
</feature>
<comment type="caution">
    <text evidence="3">The sequence shown here is derived from an EMBL/GenBank/DDBJ whole genome shotgun (WGS) entry which is preliminary data.</text>
</comment>
<dbReference type="SMART" id="SM00645">
    <property type="entry name" value="Pept_C1"/>
    <property type="match status" value="1"/>
</dbReference>
<gene>
    <name evidence="3" type="ORF">E4L96_19345</name>
</gene>
<dbReference type="Gene3D" id="3.90.70.10">
    <property type="entry name" value="Cysteine proteinases"/>
    <property type="match status" value="1"/>
</dbReference>
<comment type="similarity">
    <text evidence="1">Belongs to the peptidase C1 family.</text>
</comment>
<dbReference type="GO" id="GO:0008234">
    <property type="term" value="F:cysteine-type peptidase activity"/>
    <property type="evidence" value="ECO:0007669"/>
    <property type="project" value="InterPro"/>
</dbReference>
<dbReference type="PANTHER" id="PTHR12411">
    <property type="entry name" value="CYSTEINE PROTEASE FAMILY C1-RELATED"/>
    <property type="match status" value="1"/>
</dbReference>
<dbReference type="SUPFAM" id="SSF54001">
    <property type="entry name" value="Cysteine proteinases"/>
    <property type="match status" value="1"/>
</dbReference>
<evidence type="ECO:0000259" key="2">
    <source>
        <dbReference type="SMART" id="SM00645"/>
    </source>
</evidence>
<keyword evidence="4" id="KW-1185">Reference proteome</keyword>
<evidence type="ECO:0000313" key="4">
    <source>
        <dbReference type="Proteomes" id="UP000298438"/>
    </source>
</evidence>
<dbReference type="AlphaFoldDB" id="A0A4Y9S2N6"/>
<dbReference type="InterPro" id="IPR013128">
    <property type="entry name" value="Peptidase_C1A"/>
</dbReference>
<dbReference type="InterPro" id="IPR038765">
    <property type="entry name" value="Papain-like_cys_pep_sf"/>
</dbReference>
<evidence type="ECO:0000256" key="1">
    <source>
        <dbReference type="ARBA" id="ARBA00008455"/>
    </source>
</evidence>
<reference evidence="3 4" key="1">
    <citation type="submission" date="2019-03" db="EMBL/GenBank/DDBJ databases">
        <title>Draft Genome Sequence of Massilia arenosa sp. nov., a Novel Massilia Species Isolated from a Sandy-loam Maize Soil.</title>
        <authorList>
            <person name="Raths R."/>
            <person name="Peta V."/>
            <person name="Bucking H."/>
        </authorList>
    </citation>
    <scope>NUCLEOTIDE SEQUENCE [LARGE SCALE GENOMIC DNA]</scope>
    <source>
        <strain evidence="3 4">MC02</strain>
    </source>
</reference>
<proteinExistence type="inferred from homology"/>